<reference evidence="3 4" key="1">
    <citation type="journal article" date="2010" name="Cell">
        <title>The genome of Naegleria gruberi illuminates early eukaryotic versatility.</title>
        <authorList>
            <person name="Fritz-Laylin L.K."/>
            <person name="Prochnik S.E."/>
            <person name="Ginger M.L."/>
            <person name="Dacks J.B."/>
            <person name="Carpenter M.L."/>
            <person name="Field M.C."/>
            <person name="Kuo A."/>
            <person name="Paredez A."/>
            <person name="Chapman J."/>
            <person name="Pham J."/>
            <person name="Shu S."/>
            <person name="Neupane R."/>
            <person name="Cipriano M."/>
            <person name="Mancuso J."/>
            <person name="Tu H."/>
            <person name="Salamov A."/>
            <person name="Lindquist E."/>
            <person name="Shapiro H."/>
            <person name="Lucas S."/>
            <person name="Grigoriev I.V."/>
            <person name="Cande W.Z."/>
            <person name="Fulton C."/>
            <person name="Rokhsar D.S."/>
            <person name="Dawson S.C."/>
        </authorList>
    </citation>
    <scope>NUCLEOTIDE SEQUENCE [LARGE SCALE GENOMIC DNA]</scope>
    <source>
        <strain evidence="3 4">NEG-M</strain>
    </source>
</reference>
<dbReference type="VEuPathDB" id="AmoebaDB:NAEGRDRAFT_81174"/>
<dbReference type="InParanoid" id="D2VTJ6"/>
<dbReference type="OMA" id="CGWFHTI"/>
<feature type="compositionally biased region" description="Low complexity" evidence="2">
    <location>
        <begin position="30"/>
        <end position="53"/>
    </location>
</feature>
<dbReference type="PANTHER" id="PTHR45982">
    <property type="entry name" value="REGULATOR OF CHROMOSOME CONDENSATION"/>
    <property type="match status" value="1"/>
</dbReference>
<dbReference type="RefSeq" id="XP_002672687.1">
    <property type="nucleotide sequence ID" value="XM_002672641.1"/>
</dbReference>
<dbReference type="OrthoDB" id="10255841at2759"/>
<protein>
    <submittedName>
        <fullName evidence="3">Uncharacterized protein</fullName>
    </submittedName>
</protein>
<keyword evidence="4" id="KW-1185">Reference proteome</keyword>
<dbReference type="InterPro" id="IPR000408">
    <property type="entry name" value="Reg_chr_condens"/>
</dbReference>
<feature type="compositionally biased region" description="Polar residues" evidence="2">
    <location>
        <begin position="68"/>
        <end position="77"/>
    </location>
</feature>
<dbReference type="SUPFAM" id="SSF50985">
    <property type="entry name" value="RCC1/BLIP-II"/>
    <property type="match status" value="1"/>
</dbReference>
<dbReference type="Pfam" id="PF13540">
    <property type="entry name" value="RCC1_2"/>
    <property type="match status" value="1"/>
</dbReference>
<dbReference type="Gene3D" id="2.130.10.30">
    <property type="entry name" value="Regulator of chromosome condensation 1/beta-lactamase-inhibitor protein II"/>
    <property type="match status" value="1"/>
</dbReference>
<dbReference type="PROSITE" id="PS50012">
    <property type="entry name" value="RCC1_3"/>
    <property type="match status" value="1"/>
</dbReference>
<sequence>MKQFFGSLFGSNNNRSDQNEDLNQVVSDQSSPSSSETSIISSPSLNNSTLSNNNRKKQKERNPATKRQLPSASSGNSIKRAKIFTSGSNDSAQLGFDRNDVSSMEEWKEVTQIKGLSDNESEEILSRVNIIACGRSHSLIATSDAKVFGCGKNNYNQLQTEPSEYVELFSPLNDYLTSAMSNALPSIIRTRNWSEKQESFIRQHFSNIQTVDFVACGWFHTIIVVNRNIILGAGHSYFKQLFGADFNPQYQVLNDSFDIFKSGNHDENPYETYRVTDLTCGTFSSALVFNRFLIYSCGETAWKVTAGTTHRVPNLDALKYPIVKIGQTDNGVYAQLEDNSLHFIGKERNEFDLIERNVRAFAGGHMSNSSHWINSSSPLEKPVITSNEKKQQDLFSSYCDLGSMDIKLFGGYYCSFGTINKKTLFTQGGKYSGVSKEILPFQSPYVSVISPSSLSATNKMLDRKLAELLFKEKYDILDVQSGCDVNMLLIAEFRGSADNFKQKLLNQSVDDNLHKFSDMSFHF</sequence>
<dbReference type="InterPro" id="IPR009091">
    <property type="entry name" value="RCC1/BLIP-II"/>
</dbReference>
<evidence type="ECO:0000313" key="3">
    <source>
        <dbReference type="EMBL" id="EFC39943.1"/>
    </source>
</evidence>
<name>D2VTJ6_NAEGR</name>
<dbReference type="PANTHER" id="PTHR45982:SF1">
    <property type="entry name" value="REGULATOR OF CHROMOSOME CONDENSATION"/>
    <property type="match status" value="1"/>
</dbReference>
<dbReference type="GO" id="GO:0005085">
    <property type="term" value="F:guanyl-nucleotide exchange factor activity"/>
    <property type="evidence" value="ECO:0007669"/>
    <property type="project" value="TreeGrafter"/>
</dbReference>
<dbReference type="KEGG" id="ngr:NAEGRDRAFT_81174"/>
<evidence type="ECO:0000256" key="1">
    <source>
        <dbReference type="PROSITE-ProRule" id="PRU00235"/>
    </source>
</evidence>
<proteinExistence type="predicted"/>
<gene>
    <name evidence="3" type="ORF">NAEGRDRAFT_81174</name>
</gene>
<feature type="compositionally biased region" description="Polar residues" evidence="2">
    <location>
        <begin position="9"/>
        <end position="29"/>
    </location>
</feature>
<dbReference type="EMBL" id="GG738896">
    <property type="protein sequence ID" value="EFC39943.1"/>
    <property type="molecule type" value="Genomic_DNA"/>
</dbReference>
<dbReference type="Proteomes" id="UP000006671">
    <property type="component" value="Unassembled WGS sequence"/>
</dbReference>
<dbReference type="InterPro" id="IPR051553">
    <property type="entry name" value="Ran_GTPase-activating"/>
</dbReference>
<dbReference type="GO" id="GO:0005737">
    <property type="term" value="C:cytoplasm"/>
    <property type="evidence" value="ECO:0007669"/>
    <property type="project" value="TreeGrafter"/>
</dbReference>
<feature type="repeat" description="RCC1" evidence="1">
    <location>
        <begin position="81"/>
        <end position="144"/>
    </location>
</feature>
<dbReference type="GeneID" id="8850939"/>
<evidence type="ECO:0000256" key="2">
    <source>
        <dbReference type="SAM" id="MobiDB-lite"/>
    </source>
</evidence>
<feature type="region of interest" description="Disordered" evidence="2">
    <location>
        <begin position="1"/>
        <end position="84"/>
    </location>
</feature>
<accession>D2VTJ6</accession>
<evidence type="ECO:0000313" key="4">
    <source>
        <dbReference type="Proteomes" id="UP000006671"/>
    </source>
</evidence>
<dbReference type="AlphaFoldDB" id="D2VTJ6"/>
<organism evidence="4">
    <name type="scientific">Naegleria gruberi</name>
    <name type="common">Amoeba</name>
    <dbReference type="NCBI Taxonomy" id="5762"/>
    <lineage>
        <taxon>Eukaryota</taxon>
        <taxon>Discoba</taxon>
        <taxon>Heterolobosea</taxon>
        <taxon>Tetramitia</taxon>
        <taxon>Eutetramitia</taxon>
        <taxon>Vahlkampfiidae</taxon>
        <taxon>Naegleria</taxon>
    </lineage>
</organism>